<evidence type="ECO:0000313" key="3">
    <source>
        <dbReference type="Proteomes" id="UP000039865"/>
    </source>
</evidence>
<reference evidence="2 3" key="1">
    <citation type="submission" date="2014-06" db="EMBL/GenBank/DDBJ databases">
        <authorList>
            <person name="Swart Estienne"/>
        </authorList>
    </citation>
    <scope>NUCLEOTIDE SEQUENCE [LARGE SCALE GENOMIC DNA]</scope>
    <source>
        <strain evidence="2 3">130c</strain>
    </source>
</reference>
<dbReference type="AlphaFoldDB" id="A0A078ALB8"/>
<feature type="region of interest" description="Disordered" evidence="1">
    <location>
        <begin position="238"/>
        <end position="267"/>
    </location>
</feature>
<proteinExistence type="predicted"/>
<keyword evidence="3" id="KW-1185">Reference proteome</keyword>
<dbReference type="Proteomes" id="UP000039865">
    <property type="component" value="Unassembled WGS sequence"/>
</dbReference>
<sequence>MKILLERQRRIYFELEEKDHSEDARSRNKSNLLNHKSSDTNALSYIESRLASQNLDQQQLSSMPSLNANRTFSSMKQNNTEKLPLVFQNNLLYQKIKNNQFQVQQNQLEKSRERFSNFYEQNSRNKFQDIELFGVKANCVSLAAEDRLLKNRKSPIRTIPIKINNDLAEDNVYIKDHSKQYLEIKNNQDNSIIRPLQIKNKLSKKFYQMKTLRESNQIIMHNNYYEALNRDLETVKKMDKSRSTTHQHNRQNDIQRDYINKRSQSNNEKFVNVQLKRTQKSSSKNINGVQLVDRVNQRNQALAQFLRSRTKTN</sequence>
<evidence type="ECO:0000256" key="1">
    <source>
        <dbReference type="SAM" id="MobiDB-lite"/>
    </source>
</evidence>
<gene>
    <name evidence="2" type="primary">Contig7710.g383</name>
    <name evidence="2" type="ORF">STYLEM_11236</name>
</gene>
<dbReference type="InParanoid" id="A0A078ALB8"/>
<evidence type="ECO:0000313" key="2">
    <source>
        <dbReference type="EMBL" id="CDW82207.1"/>
    </source>
</evidence>
<protein>
    <submittedName>
        <fullName evidence="2">Uncharacterized protein</fullName>
    </submittedName>
</protein>
<dbReference type="EMBL" id="CCKQ01010668">
    <property type="protein sequence ID" value="CDW82207.1"/>
    <property type="molecule type" value="Genomic_DNA"/>
</dbReference>
<accession>A0A078ALB8</accession>
<organism evidence="2 3">
    <name type="scientific">Stylonychia lemnae</name>
    <name type="common">Ciliate</name>
    <dbReference type="NCBI Taxonomy" id="5949"/>
    <lineage>
        <taxon>Eukaryota</taxon>
        <taxon>Sar</taxon>
        <taxon>Alveolata</taxon>
        <taxon>Ciliophora</taxon>
        <taxon>Intramacronucleata</taxon>
        <taxon>Spirotrichea</taxon>
        <taxon>Stichotrichia</taxon>
        <taxon>Sporadotrichida</taxon>
        <taxon>Oxytrichidae</taxon>
        <taxon>Stylonychinae</taxon>
        <taxon>Stylonychia</taxon>
    </lineage>
</organism>
<feature type="compositionally biased region" description="Basic and acidic residues" evidence="1">
    <location>
        <begin position="250"/>
        <end position="260"/>
    </location>
</feature>
<name>A0A078ALB8_STYLE</name>